<dbReference type="InterPro" id="IPR026960">
    <property type="entry name" value="RVT-Znf"/>
</dbReference>
<keyword evidence="3" id="KW-1185">Reference proteome</keyword>
<dbReference type="PANTHER" id="PTHR33116">
    <property type="entry name" value="REVERSE TRANSCRIPTASE ZINC-BINDING DOMAIN-CONTAINING PROTEIN-RELATED-RELATED"/>
    <property type="match status" value="1"/>
</dbReference>
<protein>
    <recommendedName>
        <fullName evidence="1">Reverse transcriptase zinc-binding domain-containing protein</fullName>
    </recommendedName>
</protein>
<evidence type="ECO:0000313" key="3">
    <source>
        <dbReference type="Proteomes" id="UP001152523"/>
    </source>
</evidence>
<sequence length="191" mass="22135">MKKLGLIRDKIRRCFNNLNDTLMGLNARCLNDKLVSGKVYELLRVKGTPRTPMSFIWKSYIPPKFSFNVWLALRNRLPTQDSLSYLYIVNRCDLCKGGLETIPHLFFLCPFTCRVWERVRAWIGVGHQMTTLLSAIKWISKTRKGATVKAKAGRLAFCATTYYIWQARNETRFDEGKKTEEDVVAKIKHVV</sequence>
<dbReference type="EMBL" id="CAMAPF010001096">
    <property type="protein sequence ID" value="CAH9146217.1"/>
    <property type="molecule type" value="Genomic_DNA"/>
</dbReference>
<dbReference type="Proteomes" id="UP001152523">
    <property type="component" value="Unassembled WGS sequence"/>
</dbReference>
<evidence type="ECO:0000313" key="2">
    <source>
        <dbReference type="EMBL" id="CAH9146217.1"/>
    </source>
</evidence>
<dbReference type="PANTHER" id="PTHR33116:SF66">
    <property type="entry name" value="REVERSE TRANSCRIPTASE ZINC-BINDING DOMAIN-CONTAINING PROTEIN"/>
    <property type="match status" value="1"/>
</dbReference>
<organism evidence="2 3">
    <name type="scientific">Cuscuta epithymum</name>
    <dbReference type="NCBI Taxonomy" id="186058"/>
    <lineage>
        <taxon>Eukaryota</taxon>
        <taxon>Viridiplantae</taxon>
        <taxon>Streptophyta</taxon>
        <taxon>Embryophyta</taxon>
        <taxon>Tracheophyta</taxon>
        <taxon>Spermatophyta</taxon>
        <taxon>Magnoliopsida</taxon>
        <taxon>eudicotyledons</taxon>
        <taxon>Gunneridae</taxon>
        <taxon>Pentapetalae</taxon>
        <taxon>asterids</taxon>
        <taxon>lamiids</taxon>
        <taxon>Solanales</taxon>
        <taxon>Convolvulaceae</taxon>
        <taxon>Cuscuteae</taxon>
        <taxon>Cuscuta</taxon>
        <taxon>Cuscuta subgen. Cuscuta</taxon>
    </lineage>
</organism>
<feature type="domain" description="Reverse transcriptase zinc-binding" evidence="1">
    <location>
        <begin position="38"/>
        <end position="116"/>
    </location>
</feature>
<reference evidence="2" key="1">
    <citation type="submission" date="2022-07" db="EMBL/GenBank/DDBJ databases">
        <authorList>
            <person name="Macas J."/>
            <person name="Novak P."/>
            <person name="Neumann P."/>
        </authorList>
    </citation>
    <scope>NUCLEOTIDE SEQUENCE</scope>
</reference>
<comment type="caution">
    <text evidence="2">The sequence shown here is derived from an EMBL/GenBank/DDBJ whole genome shotgun (WGS) entry which is preliminary data.</text>
</comment>
<gene>
    <name evidence="2" type="ORF">CEPIT_LOCUS42818</name>
</gene>
<dbReference type="Pfam" id="PF13966">
    <property type="entry name" value="zf-RVT"/>
    <property type="match status" value="1"/>
</dbReference>
<dbReference type="AlphaFoldDB" id="A0AAV0GF41"/>
<name>A0AAV0GF41_9ASTE</name>
<accession>A0AAV0GF41</accession>
<proteinExistence type="predicted"/>
<evidence type="ECO:0000259" key="1">
    <source>
        <dbReference type="Pfam" id="PF13966"/>
    </source>
</evidence>